<accession>A0ABP3XP44</accession>
<feature type="signal peptide" evidence="4">
    <location>
        <begin position="1"/>
        <end position="22"/>
    </location>
</feature>
<evidence type="ECO:0000256" key="4">
    <source>
        <dbReference type="SAM" id="SignalP"/>
    </source>
</evidence>
<keyword evidence="4" id="KW-0732">Signal</keyword>
<keyword evidence="7" id="KW-1185">Reference proteome</keyword>
<evidence type="ECO:0000259" key="5">
    <source>
        <dbReference type="SMART" id="SM00646"/>
    </source>
</evidence>
<feature type="chain" id="PRO_5045942980" description="N-acetylmuramoyl-L-alanine amidase" evidence="4">
    <location>
        <begin position="23"/>
        <end position="398"/>
    </location>
</feature>
<feature type="domain" description="MurNAc-LAA" evidence="5">
    <location>
        <begin position="94"/>
        <end position="251"/>
    </location>
</feature>
<evidence type="ECO:0000313" key="6">
    <source>
        <dbReference type="EMBL" id="GAA0870991.1"/>
    </source>
</evidence>
<dbReference type="InterPro" id="IPR002508">
    <property type="entry name" value="MurNAc-LAA_cat"/>
</dbReference>
<keyword evidence="3" id="KW-0378">Hydrolase</keyword>
<dbReference type="Pfam" id="PF01520">
    <property type="entry name" value="Amidase_3"/>
    <property type="match status" value="1"/>
</dbReference>
<organism evidence="6 7">
    <name type="scientific">Gangjinia marincola</name>
    <dbReference type="NCBI Taxonomy" id="578463"/>
    <lineage>
        <taxon>Bacteria</taxon>
        <taxon>Pseudomonadati</taxon>
        <taxon>Bacteroidota</taxon>
        <taxon>Flavobacteriia</taxon>
        <taxon>Flavobacteriales</taxon>
        <taxon>Flavobacteriaceae</taxon>
        <taxon>Gangjinia</taxon>
    </lineage>
</organism>
<proteinExistence type="predicted"/>
<dbReference type="InterPro" id="IPR050695">
    <property type="entry name" value="N-acetylmuramoyl_amidase_3"/>
</dbReference>
<dbReference type="EMBL" id="BAAAFG010000001">
    <property type="protein sequence ID" value="GAA0870991.1"/>
    <property type="molecule type" value="Genomic_DNA"/>
</dbReference>
<dbReference type="PANTHER" id="PTHR30404">
    <property type="entry name" value="N-ACETYLMURAMOYL-L-ALANINE AMIDASE"/>
    <property type="match status" value="1"/>
</dbReference>
<comment type="catalytic activity">
    <reaction evidence="1">
        <text>Hydrolyzes the link between N-acetylmuramoyl residues and L-amino acid residues in certain cell-wall glycopeptides.</text>
        <dbReference type="EC" id="3.5.1.28"/>
    </reaction>
</comment>
<protein>
    <recommendedName>
        <fullName evidence="2">N-acetylmuramoyl-L-alanine amidase</fullName>
        <ecNumber evidence="2">3.5.1.28</ecNumber>
    </recommendedName>
</protein>
<comment type="caution">
    <text evidence="6">The sequence shown here is derived from an EMBL/GenBank/DDBJ whole genome shotgun (WGS) entry which is preliminary data.</text>
</comment>
<evidence type="ECO:0000256" key="2">
    <source>
        <dbReference type="ARBA" id="ARBA00011901"/>
    </source>
</evidence>
<name>A0ABP3XP44_9FLAO</name>
<evidence type="ECO:0000313" key="7">
    <source>
        <dbReference type="Proteomes" id="UP001500507"/>
    </source>
</evidence>
<reference evidence="7" key="1">
    <citation type="journal article" date="2019" name="Int. J. Syst. Evol. Microbiol.">
        <title>The Global Catalogue of Microorganisms (GCM) 10K type strain sequencing project: providing services to taxonomists for standard genome sequencing and annotation.</title>
        <authorList>
            <consortium name="The Broad Institute Genomics Platform"/>
            <consortium name="The Broad Institute Genome Sequencing Center for Infectious Disease"/>
            <person name="Wu L."/>
            <person name="Ma J."/>
        </authorList>
    </citation>
    <scope>NUCLEOTIDE SEQUENCE [LARGE SCALE GENOMIC DNA]</scope>
    <source>
        <strain evidence="7">JCM 16082</strain>
    </source>
</reference>
<dbReference type="Proteomes" id="UP001500507">
    <property type="component" value="Unassembled WGS sequence"/>
</dbReference>
<dbReference type="CDD" id="cd02696">
    <property type="entry name" value="MurNAc-LAA"/>
    <property type="match status" value="1"/>
</dbReference>
<evidence type="ECO:0000256" key="1">
    <source>
        <dbReference type="ARBA" id="ARBA00001561"/>
    </source>
</evidence>
<dbReference type="RefSeq" id="WP_343762504.1">
    <property type="nucleotide sequence ID" value="NZ_BAAAFG010000001.1"/>
</dbReference>
<dbReference type="SUPFAM" id="SSF53187">
    <property type="entry name" value="Zn-dependent exopeptidases"/>
    <property type="match status" value="1"/>
</dbReference>
<dbReference type="SMART" id="SM00646">
    <property type="entry name" value="Ami_3"/>
    <property type="match status" value="1"/>
</dbReference>
<sequence>MNRVVLIFLLLIICAGASLSFASNQMPNPPKKFIVVLDAGHGGKDHGNLGNGYKEKSIALNIILKVGAALKKMENVEVIYTRDKDVFVDLKERGNIANAANADLFVSVHCNAHNSQAQGTETFVLGTHRNNTNFEIAKKENSVIFLEDNYEEKYEGFDPNSPESTIGLTLMQEEYLDQSIMLADFVQKQFTKKLARVNRGVKQAGFIVLYQTVMPSVLIEVGFLTNNKEGKYLNSSKGQNDMAKSITSAIIKYKESLNLVNQENITIYSDYDTNATVTTTNTTKVVVPTDENGITISNEDPEGIASLDNDANVFYRVQIAASGTKLEPKSYNFKGIKGVNRESDGSLYRYYVGETTSYNKANKLLKLVKSKGFPSSYIVAYKNGERVQISEARNSQLK</sequence>
<evidence type="ECO:0000256" key="3">
    <source>
        <dbReference type="ARBA" id="ARBA00022801"/>
    </source>
</evidence>
<dbReference type="EC" id="3.5.1.28" evidence="2"/>
<gene>
    <name evidence="6" type="ORF">GCM10009117_01360</name>
</gene>
<dbReference type="PANTHER" id="PTHR30404:SF0">
    <property type="entry name" value="N-ACETYLMURAMOYL-L-ALANINE AMIDASE AMIC"/>
    <property type="match status" value="1"/>
</dbReference>
<dbReference type="Gene3D" id="3.40.630.40">
    <property type="entry name" value="Zn-dependent exopeptidases"/>
    <property type="match status" value="1"/>
</dbReference>